<reference evidence="2 3" key="1">
    <citation type="submission" date="2019-05" db="EMBL/GenBank/DDBJ databases">
        <title>Another draft genome of Portunus trituberculatus and its Hox gene families provides insights of decapod evolution.</title>
        <authorList>
            <person name="Jeong J.-H."/>
            <person name="Song I."/>
            <person name="Kim S."/>
            <person name="Choi T."/>
            <person name="Kim D."/>
            <person name="Ryu S."/>
            <person name="Kim W."/>
        </authorList>
    </citation>
    <scope>NUCLEOTIDE SEQUENCE [LARGE SCALE GENOMIC DNA]</scope>
    <source>
        <tissue evidence="2">Muscle</tissue>
    </source>
</reference>
<evidence type="ECO:0000313" key="2">
    <source>
        <dbReference type="EMBL" id="MPC73816.1"/>
    </source>
</evidence>
<name>A0A5B7HVS3_PORTR</name>
<dbReference type="Proteomes" id="UP000324222">
    <property type="component" value="Unassembled WGS sequence"/>
</dbReference>
<evidence type="ECO:0000313" key="3">
    <source>
        <dbReference type="Proteomes" id="UP000324222"/>
    </source>
</evidence>
<proteinExistence type="predicted"/>
<keyword evidence="3" id="KW-1185">Reference proteome</keyword>
<comment type="caution">
    <text evidence="2">The sequence shown here is derived from an EMBL/GenBank/DDBJ whole genome shotgun (WGS) entry which is preliminary data.</text>
</comment>
<sequence length="83" mass="9555">MTAGASFGESVLSDAPRRSTIITRENCELLRVEQRDFRHIWQTLPNVESYKNLKASRPPGYFSYHVLEVLEDEIRKPACLLFG</sequence>
<dbReference type="PROSITE" id="PS50042">
    <property type="entry name" value="CNMP_BINDING_3"/>
    <property type="match status" value="1"/>
</dbReference>
<protein>
    <submittedName>
        <fullName evidence="2">Rap guanine nucleotide exchange factor 4</fullName>
    </submittedName>
</protein>
<dbReference type="SUPFAM" id="SSF51206">
    <property type="entry name" value="cAMP-binding domain-like"/>
    <property type="match status" value="1"/>
</dbReference>
<dbReference type="Pfam" id="PF00027">
    <property type="entry name" value="cNMP_binding"/>
    <property type="match status" value="1"/>
</dbReference>
<dbReference type="InterPro" id="IPR000595">
    <property type="entry name" value="cNMP-bd_dom"/>
</dbReference>
<organism evidence="2 3">
    <name type="scientific">Portunus trituberculatus</name>
    <name type="common">Swimming crab</name>
    <name type="synonym">Neptunus trituberculatus</name>
    <dbReference type="NCBI Taxonomy" id="210409"/>
    <lineage>
        <taxon>Eukaryota</taxon>
        <taxon>Metazoa</taxon>
        <taxon>Ecdysozoa</taxon>
        <taxon>Arthropoda</taxon>
        <taxon>Crustacea</taxon>
        <taxon>Multicrustacea</taxon>
        <taxon>Malacostraca</taxon>
        <taxon>Eumalacostraca</taxon>
        <taxon>Eucarida</taxon>
        <taxon>Decapoda</taxon>
        <taxon>Pleocyemata</taxon>
        <taxon>Brachyura</taxon>
        <taxon>Eubrachyura</taxon>
        <taxon>Portunoidea</taxon>
        <taxon>Portunidae</taxon>
        <taxon>Portuninae</taxon>
        <taxon>Portunus</taxon>
    </lineage>
</organism>
<dbReference type="InterPro" id="IPR018490">
    <property type="entry name" value="cNMP-bd_dom_sf"/>
</dbReference>
<accession>A0A5B7HVS3</accession>
<dbReference type="Gene3D" id="2.60.120.10">
    <property type="entry name" value="Jelly Rolls"/>
    <property type="match status" value="1"/>
</dbReference>
<evidence type="ECO:0000259" key="1">
    <source>
        <dbReference type="PROSITE" id="PS50042"/>
    </source>
</evidence>
<dbReference type="CDD" id="cd00038">
    <property type="entry name" value="CAP_ED"/>
    <property type="match status" value="1"/>
</dbReference>
<gene>
    <name evidence="2" type="primary">RAPGEF4</name>
    <name evidence="2" type="ORF">E2C01_068155</name>
</gene>
<dbReference type="EMBL" id="VSRR010037601">
    <property type="protein sequence ID" value="MPC73816.1"/>
    <property type="molecule type" value="Genomic_DNA"/>
</dbReference>
<dbReference type="OrthoDB" id="5957963at2759"/>
<dbReference type="AlphaFoldDB" id="A0A5B7HVS3"/>
<feature type="domain" description="Cyclic nucleotide-binding" evidence="1">
    <location>
        <begin position="1"/>
        <end position="40"/>
    </location>
</feature>
<dbReference type="InterPro" id="IPR014710">
    <property type="entry name" value="RmlC-like_jellyroll"/>
</dbReference>